<feature type="region of interest" description="Disordered" evidence="1">
    <location>
        <begin position="70"/>
        <end position="158"/>
    </location>
</feature>
<gene>
    <name evidence="2" type="ORF">PoB_003414700</name>
</gene>
<dbReference type="Proteomes" id="UP000735302">
    <property type="component" value="Unassembled WGS sequence"/>
</dbReference>
<evidence type="ECO:0000313" key="3">
    <source>
        <dbReference type="Proteomes" id="UP000735302"/>
    </source>
</evidence>
<evidence type="ECO:0000313" key="2">
    <source>
        <dbReference type="EMBL" id="GFO07642.1"/>
    </source>
</evidence>
<sequence length="158" mass="17396">MVWGNLPEDVANSGTASVFFLRTAAEMVPVYESKVEADKDMANHVEYGILNGNALGMLERILTLYQGADSVDDERLTPEATSEIKPISSKSSTSTWKRRSLDKDTAPVKQLAKPSMAMELEHAKQKVQPTGKGRGGRGKIKEREEEAGMVKDRSRKGE</sequence>
<dbReference type="EMBL" id="BLXT01003903">
    <property type="protein sequence ID" value="GFO07642.1"/>
    <property type="molecule type" value="Genomic_DNA"/>
</dbReference>
<name>A0AAV4AK63_9GAST</name>
<organism evidence="2 3">
    <name type="scientific">Plakobranchus ocellatus</name>
    <dbReference type="NCBI Taxonomy" id="259542"/>
    <lineage>
        <taxon>Eukaryota</taxon>
        <taxon>Metazoa</taxon>
        <taxon>Spiralia</taxon>
        <taxon>Lophotrochozoa</taxon>
        <taxon>Mollusca</taxon>
        <taxon>Gastropoda</taxon>
        <taxon>Heterobranchia</taxon>
        <taxon>Euthyneura</taxon>
        <taxon>Panpulmonata</taxon>
        <taxon>Sacoglossa</taxon>
        <taxon>Placobranchoidea</taxon>
        <taxon>Plakobranchidae</taxon>
        <taxon>Plakobranchus</taxon>
    </lineage>
</organism>
<evidence type="ECO:0000256" key="1">
    <source>
        <dbReference type="SAM" id="MobiDB-lite"/>
    </source>
</evidence>
<accession>A0AAV4AK63</accession>
<proteinExistence type="predicted"/>
<reference evidence="2 3" key="1">
    <citation type="journal article" date="2021" name="Elife">
        <title>Chloroplast acquisition without the gene transfer in kleptoplastic sea slugs, Plakobranchus ocellatus.</title>
        <authorList>
            <person name="Maeda T."/>
            <person name="Takahashi S."/>
            <person name="Yoshida T."/>
            <person name="Shimamura S."/>
            <person name="Takaki Y."/>
            <person name="Nagai Y."/>
            <person name="Toyoda A."/>
            <person name="Suzuki Y."/>
            <person name="Arimoto A."/>
            <person name="Ishii H."/>
            <person name="Satoh N."/>
            <person name="Nishiyama T."/>
            <person name="Hasebe M."/>
            <person name="Maruyama T."/>
            <person name="Minagawa J."/>
            <person name="Obokata J."/>
            <person name="Shigenobu S."/>
        </authorList>
    </citation>
    <scope>NUCLEOTIDE SEQUENCE [LARGE SCALE GENOMIC DNA]</scope>
</reference>
<protein>
    <submittedName>
        <fullName evidence="2">Dynein heavy chain 10, axonemal</fullName>
    </submittedName>
</protein>
<comment type="caution">
    <text evidence="2">The sequence shown here is derived from an EMBL/GenBank/DDBJ whole genome shotgun (WGS) entry which is preliminary data.</text>
</comment>
<dbReference type="AlphaFoldDB" id="A0AAV4AK63"/>
<feature type="compositionally biased region" description="Basic and acidic residues" evidence="1">
    <location>
        <begin position="139"/>
        <end position="158"/>
    </location>
</feature>
<keyword evidence="3" id="KW-1185">Reference proteome</keyword>